<reference evidence="3 4" key="1">
    <citation type="submission" date="2023-03" db="EMBL/GenBank/DDBJ databases">
        <title>Draft genome sequence of the bacteria which degrade cell wall of Tricholomamatutake.</title>
        <authorList>
            <person name="Konishi Y."/>
            <person name="Fukuta Y."/>
            <person name="Shirasaka N."/>
        </authorList>
    </citation>
    <scope>NUCLEOTIDE SEQUENCE [LARGE SCALE GENOMIC DNA]</scope>
    <source>
        <strain evidence="4">mu1</strain>
    </source>
</reference>
<evidence type="ECO:0000256" key="1">
    <source>
        <dbReference type="ARBA" id="ARBA00006068"/>
    </source>
</evidence>
<dbReference type="PANTHER" id="PTHR33392">
    <property type="entry name" value="POLYISOPRENYL-TEICHOIC ACID--PEPTIDOGLYCAN TEICHOIC ACID TRANSFERASE TAGU"/>
    <property type="match status" value="1"/>
</dbReference>
<dbReference type="NCBIfam" id="TIGR00350">
    <property type="entry name" value="lytR_cpsA_psr"/>
    <property type="match status" value="1"/>
</dbReference>
<comment type="similarity">
    <text evidence="1">Belongs to the LytR/CpsA/Psr (LCP) family.</text>
</comment>
<dbReference type="Gene3D" id="3.40.630.190">
    <property type="entry name" value="LCP protein"/>
    <property type="match status" value="1"/>
</dbReference>
<dbReference type="Proteomes" id="UP001157114">
    <property type="component" value="Unassembled WGS sequence"/>
</dbReference>
<dbReference type="Pfam" id="PF03816">
    <property type="entry name" value="LytR_cpsA_psr"/>
    <property type="match status" value="1"/>
</dbReference>
<organism evidence="3 4">
    <name type="scientific">Paenibacillus glycanilyticus</name>
    <dbReference type="NCBI Taxonomy" id="126569"/>
    <lineage>
        <taxon>Bacteria</taxon>
        <taxon>Bacillati</taxon>
        <taxon>Bacillota</taxon>
        <taxon>Bacilli</taxon>
        <taxon>Bacillales</taxon>
        <taxon>Paenibacillaceae</taxon>
        <taxon>Paenibacillus</taxon>
    </lineage>
</organism>
<accession>A0ABQ6G901</accession>
<gene>
    <name evidence="3" type="primary">lytR</name>
    <name evidence="3" type="ORF">MU1_03650</name>
</gene>
<comment type="caution">
    <text evidence="3">The sequence shown here is derived from an EMBL/GenBank/DDBJ whole genome shotgun (WGS) entry which is preliminary data.</text>
</comment>
<proteinExistence type="inferred from homology"/>
<name>A0ABQ6G901_9BACL</name>
<evidence type="ECO:0000313" key="4">
    <source>
        <dbReference type="Proteomes" id="UP001157114"/>
    </source>
</evidence>
<keyword evidence="4" id="KW-1185">Reference proteome</keyword>
<dbReference type="RefSeq" id="WP_284236698.1">
    <property type="nucleotide sequence ID" value="NZ_BSSQ01000001.1"/>
</dbReference>
<feature type="domain" description="Cell envelope-related transcriptional attenuator" evidence="2">
    <location>
        <begin position="91"/>
        <end position="233"/>
    </location>
</feature>
<dbReference type="InterPro" id="IPR004474">
    <property type="entry name" value="LytR_CpsA_psr"/>
</dbReference>
<evidence type="ECO:0000259" key="2">
    <source>
        <dbReference type="Pfam" id="PF03816"/>
    </source>
</evidence>
<dbReference type="InterPro" id="IPR050922">
    <property type="entry name" value="LytR/CpsA/Psr_CW_biosynth"/>
</dbReference>
<evidence type="ECO:0000313" key="3">
    <source>
        <dbReference type="EMBL" id="GLX66021.1"/>
    </source>
</evidence>
<protein>
    <submittedName>
        <fullName evidence="3">Transcriptional regulator LytR</fullName>
    </submittedName>
</protein>
<dbReference type="PANTHER" id="PTHR33392:SF6">
    <property type="entry name" value="POLYISOPRENYL-TEICHOIC ACID--PEPTIDOGLYCAN TEICHOIC ACID TRANSFERASE TAGU"/>
    <property type="match status" value="1"/>
</dbReference>
<dbReference type="EMBL" id="BSSQ01000001">
    <property type="protein sequence ID" value="GLX66021.1"/>
    <property type="molecule type" value="Genomic_DNA"/>
</dbReference>
<sequence>MRRGLRRALIGIGAGFVIIAAGTAGYAWHLYGSVKKTADQIYEPITPTTYVSKDPEVTANQDQAVQALIEKRHPFTVVVMGVDERENDRGRSDTLIVLAVNPEKKSILMFNIPRDTRTDIIGHGTTDKINHAYAFGGVTMSKNTVEHFLDYPIDYYIRINMEGFAHLIDILGGVEVNNPFAFNYDDHQFDKGLIELNGDQALSFSRMRYDDPRGDLGRNARQREIMMEVMKSSLQFSNITQIQKILKELGNSVKTNITFDEMKTFMTDYREDLGNINTVEISGSGSTINKVWYLIVSEKERERVHELLKEQMKMVAPAS</sequence>